<organism evidence="1 2">
    <name type="scientific">Candidatus Accumulibacter phosphatis</name>
    <dbReference type="NCBI Taxonomy" id="327160"/>
    <lineage>
        <taxon>Bacteria</taxon>
        <taxon>Pseudomonadati</taxon>
        <taxon>Pseudomonadota</taxon>
        <taxon>Betaproteobacteria</taxon>
        <taxon>Candidatus Accumulibacter</taxon>
    </lineage>
</organism>
<dbReference type="EMBL" id="SWAD01000070">
    <property type="protein sequence ID" value="TMQ75924.1"/>
    <property type="molecule type" value="Genomic_DNA"/>
</dbReference>
<name>A0A5S4EKP7_9PROT</name>
<keyword evidence="2" id="KW-1185">Reference proteome</keyword>
<evidence type="ECO:0000313" key="2">
    <source>
        <dbReference type="Proteomes" id="UP000306324"/>
    </source>
</evidence>
<gene>
    <name evidence="1" type="ORF">ACCUM_0312</name>
</gene>
<sequence length="58" mass="6107">MGLSNQPHLKTGLPAGASVAPVSAIADSRKTANATNRERERLFAIDFIGMGTELPPET</sequence>
<reference evidence="1 2" key="1">
    <citation type="submission" date="2019-04" db="EMBL/GenBank/DDBJ databases">
        <title>A novel phosphate-accumulating bacterium identified in bioreactor for phosphate removal from wastewater.</title>
        <authorList>
            <person name="Kotlyarov R.Y."/>
            <person name="Beletsky A.V."/>
            <person name="Kallistova A.Y."/>
            <person name="Dorofeev A.G."/>
            <person name="Nikolaev Y.Y."/>
            <person name="Pimenov N.V."/>
            <person name="Ravin N.V."/>
            <person name="Mardanov A.V."/>
        </authorList>
    </citation>
    <scope>NUCLEOTIDE SEQUENCE [LARGE SCALE GENOMIC DNA]</scope>
    <source>
        <strain evidence="1 2">Bin19</strain>
    </source>
</reference>
<comment type="caution">
    <text evidence="1">The sequence shown here is derived from an EMBL/GenBank/DDBJ whole genome shotgun (WGS) entry which is preliminary data.</text>
</comment>
<proteinExistence type="predicted"/>
<dbReference type="Proteomes" id="UP000306324">
    <property type="component" value="Unassembled WGS sequence"/>
</dbReference>
<dbReference type="AlphaFoldDB" id="A0A5S4EKP7"/>
<protein>
    <submittedName>
        <fullName evidence="1">Uncharacterized protein</fullName>
    </submittedName>
</protein>
<accession>A0A5S4EKP7</accession>
<evidence type="ECO:0000313" key="1">
    <source>
        <dbReference type="EMBL" id="TMQ75924.1"/>
    </source>
</evidence>